<feature type="compositionally biased region" description="Low complexity" evidence="5">
    <location>
        <begin position="405"/>
        <end position="416"/>
    </location>
</feature>
<dbReference type="InterPro" id="IPR011009">
    <property type="entry name" value="Kinase-like_dom_sf"/>
</dbReference>
<feature type="region of interest" description="Disordered" evidence="5">
    <location>
        <begin position="598"/>
        <end position="618"/>
    </location>
</feature>
<dbReference type="EMBL" id="OA883039">
    <property type="protein sequence ID" value="CAD7277765.1"/>
    <property type="molecule type" value="Genomic_DNA"/>
</dbReference>
<dbReference type="SUPFAM" id="SSF56112">
    <property type="entry name" value="Protein kinase-like (PK-like)"/>
    <property type="match status" value="1"/>
</dbReference>
<dbReference type="Gene3D" id="1.10.510.10">
    <property type="entry name" value="Transferase(Phosphotransferase) domain 1"/>
    <property type="match status" value="1"/>
</dbReference>
<dbReference type="InterPro" id="IPR017441">
    <property type="entry name" value="Protein_kinase_ATP_BS"/>
</dbReference>
<sequence>MAAKGKCGNPRKRPSPGVPIPTGTILEGCSYVSKVGRWRLGKNIGVGGFGVIFTASAECGKDVSSGAEYVAKIEPFDNGPLFTEFHAMQRMARPEFISEWKQRNKLSFLGLPQLVGFGNIVYNSVKYRFVIMDRYGEDIHKLFEDSGRRLPTATICKIGLKVVDILEYIHSKGYTHNDIKGANLLIGYGGKKKDAIFLIDFGLARNYLIGGKHMEYKHDRRFAHNGTREYTCRDAHMGVTSRRGDLETLGYCMALWEIGTLPWESESDDNKVHTEKNNAFKNTTAFLQKAFSSLDKKRTPPKFLLEFFKYVGGLKFDETPDYDKFRSILFAGLKECGGADDGKLNFPHNSVKMQPGKQRRRASNEENIEADSPKPSDKGKKKSRRSISSSPRPPLRNKQRFPSPEKSCVSSKSTESSAHDVGLMFPAQAMNLMAKYPALKDKLKNRALNGGRRDSSEFRRESEILEKRIKAGTVSHVQRESGKDSNTIAGVKPSPMRGRRRLARNETSDDEELSEHDERLRELGPPTSHMVAVMQKTSESNTSSGRSGSKKRSGKAASKIDLAVCSSIPTPAMLQYMQSRPDHPWGYSSVANGVPAVVPAKPQSSPGIRSSARLRAKK</sequence>
<evidence type="ECO:0000313" key="8">
    <source>
        <dbReference type="Proteomes" id="UP000678499"/>
    </source>
</evidence>
<dbReference type="InterPro" id="IPR050235">
    <property type="entry name" value="CK1_Ser-Thr_kinase"/>
</dbReference>
<evidence type="ECO:0000256" key="3">
    <source>
        <dbReference type="ARBA" id="ARBA00022840"/>
    </source>
</evidence>
<name>A0A7R9GCX0_9CRUS</name>
<evidence type="ECO:0000259" key="6">
    <source>
        <dbReference type="PROSITE" id="PS50011"/>
    </source>
</evidence>
<protein>
    <recommendedName>
        <fullName evidence="1">non-specific serine/threonine protein kinase</fullName>
        <ecNumber evidence="1">2.7.11.1</ecNumber>
    </recommendedName>
</protein>
<dbReference type="PROSITE" id="PS00108">
    <property type="entry name" value="PROTEIN_KINASE_ST"/>
    <property type="match status" value="1"/>
</dbReference>
<dbReference type="GO" id="GO:0004674">
    <property type="term" value="F:protein serine/threonine kinase activity"/>
    <property type="evidence" value="ECO:0007669"/>
    <property type="project" value="UniProtKB-EC"/>
</dbReference>
<dbReference type="InterPro" id="IPR000719">
    <property type="entry name" value="Prot_kinase_dom"/>
</dbReference>
<keyword evidence="2 4" id="KW-0547">Nucleotide-binding</keyword>
<feature type="binding site" evidence="4">
    <location>
        <position position="72"/>
    </location>
    <ligand>
        <name>ATP</name>
        <dbReference type="ChEBI" id="CHEBI:30616"/>
    </ligand>
</feature>
<evidence type="ECO:0000256" key="4">
    <source>
        <dbReference type="PROSITE-ProRule" id="PRU10141"/>
    </source>
</evidence>
<dbReference type="GO" id="GO:0005524">
    <property type="term" value="F:ATP binding"/>
    <property type="evidence" value="ECO:0007669"/>
    <property type="project" value="UniProtKB-UniRule"/>
</dbReference>
<dbReference type="EMBL" id="CAJPEX010001002">
    <property type="protein sequence ID" value="CAG0917917.1"/>
    <property type="molecule type" value="Genomic_DNA"/>
</dbReference>
<accession>A0A7R9GCX0</accession>
<keyword evidence="3 4" id="KW-0067">ATP-binding</keyword>
<keyword evidence="8" id="KW-1185">Reference proteome</keyword>
<organism evidence="7">
    <name type="scientific">Notodromas monacha</name>
    <dbReference type="NCBI Taxonomy" id="399045"/>
    <lineage>
        <taxon>Eukaryota</taxon>
        <taxon>Metazoa</taxon>
        <taxon>Ecdysozoa</taxon>
        <taxon>Arthropoda</taxon>
        <taxon>Crustacea</taxon>
        <taxon>Oligostraca</taxon>
        <taxon>Ostracoda</taxon>
        <taxon>Podocopa</taxon>
        <taxon>Podocopida</taxon>
        <taxon>Cypridocopina</taxon>
        <taxon>Cypridoidea</taxon>
        <taxon>Cyprididae</taxon>
        <taxon>Notodromas</taxon>
    </lineage>
</organism>
<evidence type="ECO:0000313" key="7">
    <source>
        <dbReference type="EMBL" id="CAD7277765.1"/>
    </source>
</evidence>
<evidence type="ECO:0000256" key="2">
    <source>
        <dbReference type="ARBA" id="ARBA00022741"/>
    </source>
</evidence>
<dbReference type="Proteomes" id="UP000678499">
    <property type="component" value="Unassembled WGS sequence"/>
</dbReference>
<dbReference type="PANTHER" id="PTHR11909">
    <property type="entry name" value="CASEIN KINASE-RELATED"/>
    <property type="match status" value="1"/>
</dbReference>
<proteinExistence type="predicted"/>
<dbReference type="PROSITE" id="PS00107">
    <property type="entry name" value="PROTEIN_KINASE_ATP"/>
    <property type="match status" value="1"/>
</dbReference>
<evidence type="ECO:0000256" key="5">
    <source>
        <dbReference type="SAM" id="MobiDB-lite"/>
    </source>
</evidence>
<dbReference type="EC" id="2.7.11.1" evidence="1"/>
<feature type="domain" description="Protein kinase" evidence="6">
    <location>
        <begin position="38"/>
        <end position="311"/>
    </location>
</feature>
<dbReference type="OrthoDB" id="2687620at2759"/>
<gene>
    <name evidence="7" type="ORF">NMOB1V02_LOCUS5489</name>
</gene>
<evidence type="ECO:0000256" key="1">
    <source>
        <dbReference type="ARBA" id="ARBA00012513"/>
    </source>
</evidence>
<reference evidence="7" key="1">
    <citation type="submission" date="2020-11" db="EMBL/GenBank/DDBJ databases">
        <authorList>
            <person name="Tran Van P."/>
        </authorList>
    </citation>
    <scope>NUCLEOTIDE SEQUENCE</scope>
</reference>
<dbReference type="Pfam" id="PF00069">
    <property type="entry name" value="Pkinase"/>
    <property type="match status" value="1"/>
</dbReference>
<dbReference type="InterPro" id="IPR008271">
    <property type="entry name" value="Ser/Thr_kinase_AS"/>
</dbReference>
<dbReference type="PROSITE" id="PS50011">
    <property type="entry name" value="PROTEIN_KINASE_DOM"/>
    <property type="match status" value="1"/>
</dbReference>
<feature type="region of interest" description="Disordered" evidence="5">
    <location>
        <begin position="341"/>
        <end position="418"/>
    </location>
</feature>
<dbReference type="AlphaFoldDB" id="A0A7R9GCX0"/>
<feature type="region of interest" description="Disordered" evidence="5">
    <location>
        <begin position="472"/>
        <end position="560"/>
    </location>
</feature>
<dbReference type="SMART" id="SM00220">
    <property type="entry name" value="S_TKc"/>
    <property type="match status" value="1"/>
</dbReference>